<proteinExistence type="predicted"/>
<accession>A0A7X1MD90</accession>
<evidence type="ECO:0000313" key="2">
    <source>
        <dbReference type="Proteomes" id="UP000584670"/>
    </source>
</evidence>
<dbReference type="EMBL" id="JACMSF010000058">
    <property type="protein sequence ID" value="MBC2906743.1"/>
    <property type="molecule type" value="Genomic_DNA"/>
</dbReference>
<dbReference type="InterPro" id="IPR054284">
    <property type="entry name" value="DUF7019"/>
</dbReference>
<dbReference type="RefSeq" id="WP_186286659.1">
    <property type="nucleotide sequence ID" value="NZ_JACMSF010000058.1"/>
</dbReference>
<keyword evidence="2" id="KW-1185">Reference proteome</keyword>
<dbReference type="NCBIfam" id="NF040893">
    <property type="entry name" value="SAVMC3_10250"/>
    <property type="match status" value="1"/>
</dbReference>
<organism evidence="1 2">
    <name type="scientific">Streptomyces cupreus</name>
    <dbReference type="NCBI Taxonomy" id="2759956"/>
    <lineage>
        <taxon>Bacteria</taxon>
        <taxon>Bacillati</taxon>
        <taxon>Actinomycetota</taxon>
        <taxon>Actinomycetes</taxon>
        <taxon>Kitasatosporales</taxon>
        <taxon>Streptomycetaceae</taxon>
        <taxon>Streptomyces</taxon>
    </lineage>
</organism>
<evidence type="ECO:0000313" key="1">
    <source>
        <dbReference type="EMBL" id="MBC2906743.1"/>
    </source>
</evidence>
<sequence length="253" mass="28217">MRLQRSATPMRDLLYLSDSKMRTLIPQLPDRVRKRLAVEAGVNAGVVSVKATLANDGGSREVSSFEALGAVIDMIEEKYGERSRNDADLRVGDWIRLDEVFLYGRASTSCYPTAERYDLVYFAAEELPPVVLLASGYHILDLRQAELSPQQGNDPGLFYMEALHEEFRHLRELPGGGAVGALPDPNELEYGDWGRAVSWLCRIDARAQRNGIRWMPPTKLAGHARVLAVGNAPGGDHERRVLATPLYLEYVPR</sequence>
<protein>
    <submittedName>
        <fullName evidence="1">Uncharacterized protein</fullName>
    </submittedName>
</protein>
<comment type="caution">
    <text evidence="1">The sequence shown here is derived from an EMBL/GenBank/DDBJ whole genome shotgun (WGS) entry which is preliminary data.</text>
</comment>
<gene>
    <name evidence="1" type="ORF">H4N64_35505</name>
</gene>
<dbReference type="Pfam" id="PF22880">
    <property type="entry name" value="DUF7019"/>
    <property type="match status" value="1"/>
</dbReference>
<dbReference type="AlphaFoldDB" id="A0A7X1MD90"/>
<reference evidence="1 2" key="1">
    <citation type="submission" date="2020-08" db="EMBL/GenBank/DDBJ databases">
        <title>Streptomyces sp. PSKA01 genome sequencing and assembly.</title>
        <authorList>
            <person name="Mandal S."/>
            <person name="Maiti P.K."/>
            <person name="Das P."/>
        </authorList>
    </citation>
    <scope>NUCLEOTIDE SEQUENCE [LARGE SCALE GENOMIC DNA]</scope>
    <source>
        <strain evidence="1 2">PSKA01</strain>
    </source>
</reference>
<dbReference type="Proteomes" id="UP000584670">
    <property type="component" value="Unassembled WGS sequence"/>
</dbReference>
<name>A0A7X1MD90_9ACTN</name>